<keyword evidence="4" id="KW-1185">Reference proteome</keyword>
<protein>
    <submittedName>
        <fullName evidence="3">Uncharacterized protein</fullName>
    </submittedName>
</protein>
<sequence length="216" mass="22197">MWTINYMEQSSPFGGVRMSHREEPRSGRGCFGAVVVVPFLALSGMFALIALTGSPEESPLAAPPPARPSSQWWTEPFETGAALSTVTETVVAQGSAREVRVTRSVIRTSGSVATVTVTVPATPARPAATGRNEPVAEEPEGQPGPSTSESPVVTSAPSSTVEPPPPAEPPVAEPPSAVPPVASTPRAEEPVPPVAEPAEPPCDRAEPTGAEVPPSA</sequence>
<proteinExistence type="predicted"/>
<evidence type="ECO:0000256" key="2">
    <source>
        <dbReference type="SAM" id="Phobius"/>
    </source>
</evidence>
<feature type="compositionally biased region" description="Low complexity" evidence="1">
    <location>
        <begin position="117"/>
        <end position="129"/>
    </location>
</feature>
<evidence type="ECO:0000313" key="3">
    <source>
        <dbReference type="EMBL" id="SEQ18968.1"/>
    </source>
</evidence>
<keyword evidence="2" id="KW-1133">Transmembrane helix</keyword>
<gene>
    <name evidence="3" type="ORF">SAMN05216188_102343</name>
</gene>
<organism evidence="3 4">
    <name type="scientific">Lentzea xinjiangensis</name>
    <dbReference type="NCBI Taxonomy" id="402600"/>
    <lineage>
        <taxon>Bacteria</taxon>
        <taxon>Bacillati</taxon>
        <taxon>Actinomycetota</taxon>
        <taxon>Actinomycetes</taxon>
        <taxon>Pseudonocardiales</taxon>
        <taxon>Pseudonocardiaceae</taxon>
        <taxon>Lentzea</taxon>
    </lineage>
</organism>
<feature type="region of interest" description="Disordered" evidence="1">
    <location>
        <begin position="117"/>
        <end position="216"/>
    </location>
</feature>
<dbReference type="Proteomes" id="UP000199352">
    <property type="component" value="Unassembled WGS sequence"/>
</dbReference>
<feature type="transmembrane region" description="Helical" evidence="2">
    <location>
        <begin position="30"/>
        <end position="51"/>
    </location>
</feature>
<keyword evidence="2" id="KW-0812">Transmembrane</keyword>
<evidence type="ECO:0000256" key="1">
    <source>
        <dbReference type="SAM" id="MobiDB-lite"/>
    </source>
</evidence>
<feature type="compositionally biased region" description="Pro residues" evidence="1">
    <location>
        <begin position="190"/>
        <end position="200"/>
    </location>
</feature>
<accession>A0A1H9E1Z8</accession>
<dbReference type="EMBL" id="FOFR01000002">
    <property type="protein sequence ID" value="SEQ18968.1"/>
    <property type="molecule type" value="Genomic_DNA"/>
</dbReference>
<evidence type="ECO:0000313" key="4">
    <source>
        <dbReference type="Proteomes" id="UP000199352"/>
    </source>
</evidence>
<dbReference type="AlphaFoldDB" id="A0A1H9E1Z8"/>
<name>A0A1H9E1Z8_9PSEU</name>
<dbReference type="STRING" id="402600.SAMN05216188_102343"/>
<keyword evidence="2" id="KW-0472">Membrane</keyword>
<feature type="compositionally biased region" description="Pro residues" evidence="1">
    <location>
        <begin position="162"/>
        <end position="178"/>
    </location>
</feature>
<reference evidence="4" key="1">
    <citation type="submission" date="2016-10" db="EMBL/GenBank/DDBJ databases">
        <authorList>
            <person name="Varghese N."/>
            <person name="Submissions S."/>
        </authorList>
    </citation>
    <scope>NUCLEOTIDE SEQUENCE [LARGE SCALE GENOMIC DNA]</scope>
    <source>
        <strain evidence="4">CGMCC 4.3525</strain>
    </source>
</reference>
<feature type="compositionally biased region" description="Low complexity" evidence="1">
    <location>
        <begin position="145"/>
        <end position="161"/>
    </location>
</feature>